<sequence>SEPISKYDLLVKIRDAMQLDIEIEPYKDFYCDRSLNSELFRAETGFSIPTWDEMIAEL</sequence>
<accession>X0Y322</accession>
<evidence type="ECO:0008006" key="2">
    <source>
        <dbReference type="Google" id="ProtNLM"/>
    </source>
</evidence>
<organism evidence="1">
    <name type="scientific">marine sediment metagenome</name>
    <dbReference type="NCBI Taxonomy" id="412755"/>
    <lineage>
        <taxon>unclassified sequences</taxon>
        <taxon>metagenomes</taxon>
        <taxon>ecological metagenomes</taxon>
    </lineage>
</organism>
<evidence type="ECO:0000313" key="1">
    <source>
        <dbReference type="EMBL" id="GAG43113.1"/>
    </source>
</evidence>
<reference evidence="1" key="1">
    <citation type="journal article" date="2014" name="Front. Microbiol.">
        <title>High frequency of phylogenetically diverse reductive dehalogenase-homologous genes in deep subseafloor sedimentary metagenomes.</title>
        <authorList>
            <person name="Kawai M."/>
            <person name="Futagami T."/>
            <person name="Toyoda A."/>
            <person name="Takaki Y."/>
            <person name="Nishi S."/>
            <person name="Hori S."/>
            <person name="Arai W."/>
            <person name="Tsubouchi T."/>
            <person name="Morono Y."/>
            <person name="Uchiyama I."/>
            <person name="Ito T."/>
            <person name="Fujiyama A."/>
            <person name="Inagaki F."/>
            <person name="Takami H."/>
        </authorList>
    </citation>
    <scope>NUCLEOTIDE SEQUENCE</scope>
    <source>
        <strain evidence="1">Expedition CK06-06</strain>
    </source>
</reference>
<name>X0Y322_9ZZZZ</name>
<protein>
    <recommendedName>
        <fullName evidence="2">RmlD-like substrate binding domain-containing protein</fullName>
    </recommendedName>
</protein>
<dbReference type="EMBL" id="BARS01053818">
    <property type="protein sequence ID" value="GAG43113.1"/>
    <property type="molecule type" value="Genomic_DNA"/>
</dbReference>
<dbReference type="AlphaFoldDB" id="X0Y322"/>
<feature type="non-terminal residue" evidence="1">
    <location>
        <position position="1"/>
    </location>
</feature>
<comment type="caution">
    <text evidence="1">The sequence shown here is derived from an EMBL/GenBank/DDBJ whole genome shotgun (WGS) entry which is preliminary data.</text>
</comment>
<gene>
    <name evidence="1" type="ORF">S01H1_79782</name>
</gene>
<proteinExistence type="predicted"/>